<dbReference type="GO" id="GO:0016887">
    <property type="term" value="F:ATP hydrolysis activity"/>
    <property type="evidence" value="ECO:0007669"/>
    <property type="project" value="InterPro"/>
</dbReference>
<dbReference type="PANTHER" id="PTHR42711:SF19">
    <property type="entry name" value="DOXORUBICIN RESISTANCE ATP-BINDING PROTEIN DRRA"/>
    <property type="match status" value="1"/>
</dbReference>
<sequence length="322" mass="34587">MSTAMNDVMIEAEGLTKSYGRPGARVRVLDGVGLRVARAGVHALLGPNGAGKTTTVRILATLTAADSGTALVAGHDVVTDRRRVRRAISLTGQFAALDETLTGEENLRMMARLSGLPRARARERAEELLVRFGLGDAARRQARTYSGGMRRRLDLAAGLVGSPEPGVFFLDEPTTGLDPRSRRELWQVVRDLAGRGAAVLLTTQYLDEADQLADRVTVLDQGGIVAEGTPDSLKSRVSGHRLDLVLSTREAYLRLAARAVHHSPETRTLGIPTDGTAAHTRALLDEIDPHRTDVDRFSVHTATLDDVFLALTTAATEAPAHV</sequence>
<dbReference type="Pfam" id="PF00005">
    <property type="entry name" value="ABC_tran"/>
    <property type="match status" value="1"/>
</dbReference>
<dbReference type="InterPro" id="IPR050763">
    <property type="entry name" value="ABC_transporter_ATP-binding"/>
</dbReference>
<keyword evidence="5" id="KW-0046">Antibiotic resistance</keyword>
<dbReference type="InterPro" id="IPR003439">
    <property type="entry name" value="ABC_transporter-like_ATP-bd"/>
</dbReference>
<dbReference type="Proteomes" id="UP000002066">
    <property type="component" value="Chromosome"/>
</dbReference>
<proteinExistence type="predicted"/>
<evidence type="ECO:0000256" key="5">
    <source>
        <dbReference type="ARBA" id="ARBA00023251"/>
    </source>
</evidence>
<dbReference type="InterPro" id="IPR017871">
    <property type="entry name" value="ABC_transporter-like_CS"/>
</dbReference>
<name>A0A8D4BH45_STRFA</name>
<dbReference type="PROSITE" id="PS50893">
    <property type="entry name" value="ABC_TRANSPORTER_2"/>
    <property type="match status" value="1"/>
</dbReference>
<dbReference type="PANTHER" id="PTHR42711">
    <property type="entry name" value="ABC TRANSPORTER ATP-BINDING PROTEIN"/>
    <property type="match status" value="1"/>
</dbReference>
<dbReference type="InterPro" id="IPR027417">
    <property type="entry name" value="P-loop_NTPase"/>
</dbReference>
<dbReference type="AlphaFoldDB" id="A0A8D4BH45"/>
<dbReference type="PROSITE" id="PS00211">
    <property type="entry name" value="ABC_TRANSPORTER_1"/>
    <property type="match status" value="1"/>
</dbReference>
<evidence type="ECO:0000259" key="6">
    <source>
        <dbReference type="PROSITE" id="PS50893"/>
    </source>
</evidence>
<evidence type="ECO:0000256" key="3">
    <source>
        <dbReference type="ARBA" id="ARBA00022741"/>
    </source>
</evidence>
<dbReference type="KEGG" id="sfa:Sfla_2862"/>
<keyword evidence="4" id="KW-0067">ATP-binding</keyword>
<dbReference type="SMART" id="SM00382">
    <property type="entry name" value="AAA"/>
    <property type="match status" value="1"/>
</dbReference>
<keyword evidence="3" id="KW-0547">Nucleotide-binding</keyword>
<gene>
    <name evidence="7" type="ordered locus">Sfla_2862</name>
</gene>
<dbReference type="SUPFAM" id="SSF52540">
    <property type="entry name" value="P-loop containing nucleoside triphosphate hydrolases"/>
    <property type="match status" value="1"/>
</dbReference>
<accession>A0A8D4BH45</accession>
<evidence type="ECO:0000256" key="2">
    <source>
        <dbReference type="ARBA" id="ARBA00022448"/>
    </source>
</evidence>
<protein>
    <submittedName>
        <fullName evidence="7">Daunorubicin resistance ABC transporter ATPase subunit</fullName>
    </submittedName>
</protein>
<evidence type="ECO:0000256" key="4">
    <source>
        <dbReference type="ARBA" id="ARBA00022840"/>
    </source>
</evidence>
<dbReference type="EMBL" id="CP002475">
    <property type="protein sequence ID" value="ADW04290.1"/>
    <property type="molecule type" value="Genomic_DNA"/>
</dbReference>
<evidence type="ECO:0000313" key="8">
    <source>
        <dbReference type="Proteomes" id="UP000002066"/>
    </source>
</evidence>
<dbReference type="Gene3D" id="3.40.50.300">
    <property type="entry name" value="P-loop containing nucleotide triphosphate hydrolases"/>
    <property type="match status" value="1"/>
</dbReference>
<organism evidence="7 8">
    <name type="scientific">Streptomyces pratensis (strain ATCC 33331 / IAF-45CD)</name>
    <dbReference type="NCBI Taxonomy" id="591167"/>
    <lineage>
        <taxon>Bacteria</taxon>
        <taxon>Bacillati</taxon>
        <taxon>Actinomycetota</taxon>
        <taxon>Actinomycetes</taxon>
        <taxon>Kitasatosporales</taxon>
        <taxon>Streptomycetaceae</taxon>
        <taxon>Streptomyces</taxon>
    </lineage>
</organism>
<dbReference type="GO" id="GO:0046677">
    <property type="term" value="P:response to antibiotic"/>
    <property type="evidence" value="ECO:0007669"/>
    <property type="project" value="UniProtKB-KW"/>
</dbReference>
<dbReference type="InterPro" id="IPR003593">
    <property type="entry name" value="AAA+_ATPase"/>
</dbReference>
<reference evidence="7 8" key="1">
    <citation type="submission" date="2011-01" db="EMBL/GenBank/DDBJ databases">
        <title>Complete sequence of chromosome of Streptomyces flavogriseus ATCC 33331.</title>
        <authorList>
            <consortium name="US DOE Joint Genome Institute"/>
            <person name="Lucas S."/>
            <person name="Copeland A."/>
            <person name="Lapidus A."/>
            <person name="Cheng J.-F."/>
            <person name="Goodwin L."/>
            <person name="Pitluck S."/>
            <person name="Davenport K."/>
            <person name="Detter J.C."/>
            <person name="Han C."/>
            <person name="Tapia R."/>
            <person name="Land M."/>
            <person name="Hauser L."/>
            <person name="Kyrpides N."/>
            <person name="Ivanova N."/>
            <person name="Ovchinnikova G."/>
            <person name="Pagani I."/>
            <person name="Brumm P."/>
            <person name="Mead D."/>
            <person name="Woyke T."/>
        </authorList>
    </citation>
    <scope>NUCLEOTIDE SEQUENCE [LARGE SCALE GENOMIC DNA]</scope>
    <source>
        <strain evidence="8">ATCC 33331 / IAF-45CD</strain>
    </source>
</reference>
<evidence type="ECO:0000313" key="7">
    <source>
        <dbReference type="EMBL" id="ADW04290.1"/>
    </source>
</evidence>
<keyword evidence="2" id="KW-0813">Transport</keyword>
<comment type="subcellular location">
    <subcellularLocation>
        <location evidence="1">Cell membrane</location>
        <topology evidence="1">Peripheral membrane protein</topology>
    </subcellularLocation>
</comment>
<feature type="domain" description="ABC transporter" evidence="6">
    <location>
        <begin position="10"/>
        <end position="246"/>
    </location>
</feature>
<dbReference type="GO" id="GO:0005524">
    <property type="term" value="F:ATP binding"/>
    <property type="evidence" value="ECO:0007669"/>
    <property type="project" value="UniProtKB-KW"/>
</dbReference>
<evidence type="ECO:0000256" key="1">
    <source>
        <dbReference type="ARBA" id="ARBA00004202"/>
    </source>
</evidence>
<dbReference type="GO" id="GO:0005886">
    <property type="term" value="C:plasma membrane"/>
    <property type="evidence" value="ECO:0007669"/>
    <property type="project" value="UniProtKB-SubCell"/>
</dbReference>